<dbReference type="AlphaFoldDB" id="X1EQN5"/>
<protein>
    <submittedName>
        <fullName evidence="1">Uncharacterized protein</fullName>
    </submittedName>
</protein>
<sequence>MRYYNYGYVKDLLETKYNQKVSLPTIIDRAKKNNF</sequence>
<gene>
    <name evidence="1" type="ORF">S03H2_06667</name>
</gene>
<name>X1EQN5_9ZZZZ</name>
<evidence type="ECO:0000313" key="1">
    <source>
        <dbReference type="EMBL" id="GAH19429.1"/>
    </source>
</evidence>
<feature type="non-terminal residue" evidence="1">
    <location>
        <position position="35"/>
    </location>
</feature>
<dbReference type="EMBL" id="BARU01002957">
    <property type="protein sequence ID" value="GAH19429.1"/>
    <property type="molecule type" value="Genomic_DNA"/>
</dbReference>
<accession>X1EQN5</accession>
<proteinExistence type="predicted"/>
<comment type="caution">
    <text evidence="1">The sequence shown here is derived from an EMBL/GenBank/DDBJ whole genome shotgun (WGS) entry which is preliminary data.</text>
</comment>
<reference evidence="1" key="1">
    <citation type="journal article" date="2014" name="Front. Microbiol.">
        <title>High frequency of phylogenetically diverse reductive dehalogenase-homologous genes in deep subseafloor sedimentary metagenomes.</title>
        <authorList>
            <person name="Kawai M."/>
            <person name="Futagami T."/>
            <person name="Toyoda A."/>
            <person name="Takaki Y."/>
            <person name="Nishi S."/>
            <person name="Hori S."/>
            <person name="Arai W."/>
            <person name="Tsubouchi T."/>
            <person name="Morono Y."/>
            <person name="Uchiyama I."/>
            <person name="Ito T."/>
            <person name="Fujiyama A."/>
            <person name="Inagaki F."/>
            <person name="Takami H."/>
        </authorList>
    </citation>
    <scope>NUCLEOTIDE SEQUENCE</scope>
    <source>
        <strain evidence="1">Expedition CK06-06</strain>
    </source>
</reference>
<organism evidence="1">
    <name type="scientific">marine sediment metagenome</name>
    <dbReference type="NCBI Taxonomy" id="412755"/>
    <lineage>
        <taxon>unclassified sequences</taxon>
        <taxon>metagenomes</taxon>
        <taxon>ecological metagenomes</taxon>
    </lineage>
</organism>